<dbReference type="SMART" id="SM00850">
    <property type="entry name" value="LytTR"/>
    <property type="match status" value="1"/>
</dbReference>
<dbReference type="GO" id="GO:0003677">
    <property type="term" value="F:DNA binding"/>
    <property type="evidence" value="ECO:0007669"/>
    <property type="project" value="InterPro"/>
</dbReference>
<sequence>MIDCVIIDDEQHAIDLLLQHISQVHFLRVVGTATNPVKGLAMITDMKPGLVFLDVQMPHLTGIEMLKLISKDSHIIMTTAYKEYAIEGFEHQVVDYLLKPVQFLRFLKAVNRLWTIHSSLRPSTDQDHYVFVKTEQKGKLLKIDARRITYIEGLSNYAIIHMDDQKKIITYLKLKELSESLSARGFVRVHKSYIISLSHLTAVEGNMVRILNEEQPITIGEAYRKDFFDFINTKMLSSPPPDNSVN</sequence>
<feature type="modified residue" description="4-aspartylphosphate" evidence="1">
    <location>
        <position position="54"/>
    </location>
</feature>
<evidence type="ECO:0000256" key="1">
    <source>
        <dbReference type="PROSITE-ProRule" id="PRU00169"/>
    </source>
</evidence>
<dbReference type="Pfam" id="PF04397">
    <property type="entry name" value="LytTR"/>
    <property type="match status" value="1"/>
</dbReference>
<feature type="domain" description="Response regulatory" evidence="2">
    <location>
        <begin position="3"/>
        <end position="114"/>
    </location>
</feature>
<dbReference type="InterPro" id="IPR001789">
    <property type="entry name" value="Sig_transdc_resp-reg_receiver"/>
</dbReference>
<proteinExistence type="predicted"/>
<dbReference type="GO" id="GO:0000156">
    <property type="term" value="F:phosphorelay response regulator activity"/>
    <property type="evidence" value="ECO:0007669"/>
    <property type="project" value="TreeGrafter"/>
</dbReference>
<evidence type="ECO:0000259" key="3">
    <source>
        <dbReference type="PROSITE" id="PS50930"/>
    </source>
</evidence>
<dbReference type="PANTHER" id="PTHR45526">
    <property type="entry name" value="TRANSCRIPTIONAL REGULATORY PROTEIN DPIA"/>
    <property type="match status" value="1"/>
</dbReference>
<dbReference type="InterPro" id="IPR007492">
    <property type="entry name" value="LytTR_DNA-bd_dom"/>
</dbReference>
<comment type="caution">
    <text evidence="4">The sequence shown here is derived from an EMBL/GenBank/DDBJ whole genome shotgun (WGS) entry which is preliminary data.</text>
</comment>
<keyword evidence="1" id="KW-0597">Phosphoprotein</keyword>
<keyword evidence="5" id="KW-1185">Reference proteome</keyword>
<dbReference type="AlphaFoldDB" id="A0A929PY43"/>
<dbReference type="RefSeq" id="WP_194112294.1">
    <property type="nucleotide sequence ID" value="NZ_JADFFL010000005.1"/>
</dbReference>
<dbReference type="PROSITE" id="PS50930">
    <property type="entry name" value="HTH_LYTTR"/>
    <property type="match status" value="1"/>
</dbReference>
<dbReference type="Gene3D" id="3.40.50.2300">
    <property type="match status" value="1"/>
</dbReference>
<evidence type="ECO:0000259" key="2">
    <source>
        <dbReference type="PROSITE" id="PS50110"/>
    </source>
</evidence>
<organism evidence="4 5">
    <name type="scientific">Mucilaginibacter myungsuensis</name>
    <dbReference type="NCBI Taxonomy" id="649104"/>
    <lineage>
        <taxon>Bacteria</taxon>
        <taxon>Pseudomonadati</taxon>
        <taxon>Bacteroidota</taxon>
        <taxon>Sphingobacteriia</taxon>
        <taxon>Sphingobacteriales</taxon>
        <taxon>Sphingobacteriaceae</taxon>
        <taxon>Mucilaginibacter</taxon>
    </lineage>
</organism>
<dbReference type="InterPro" id="IPR011006">
    <property type="entry name" value="CheY-like_superfamily"/>
</dbReference>
<dbReference type="PANTHER" id="PTHR45526:SF1">
    <property type="entry name" value="TRANSCRIPTIONAL REGULATORY PROTEIN DCUR-RELATED"/>
    <property type="match status" value="1"/>
</dbReference>
<dbReference type="Pfam" id="PF00072">
    <property type="entry name" value="Response_reg"/>
    <property type="match status" value="1"/>
</dbReference>
<evidence type="ECO:0000313" key="4">
    <source>
        <dbReference type="EMBL" id="MBE9663065.1"/>
    </source>
</evidence>
<gene>
    <name evidence="4" type="ORF">IRJ16_14345</name>
</gene>
<dbReference type="EMBL" id="JADFFL010000005">
    <property type="protein sequence ID" value="MBE9663065.1"/>
    <property type="molecule type" value="Genomic_DNA"/>
</dbReference>
<reference evidence="4" key="1">
    <citation type="submission" date="2020-10" db="EMBL/GenBank/DDBJ databases">
        <title>Mucilaginibacter mali sp. nov., isolated from rhizosphere soil of apple orchard.</title>
        <authorList>
            <person name="Lee J.-S."/>
            <person name="Kim H.S."/>
            <person name="Kim J.-S."/>
        </authorList>
    </citation>
    <scope>NUCLEOTIDE SEQUENCE</scope>
    <source>
        <strain evidence="4">KCTC 22746</strain>
    </source>
</reference>
<dbReference type="SUPFAM" id="SSF52172">
    <property type="entry name" value="CheY-like"/>
    <property type="match status" value="1"/>
</dbReference>
<dbReference type="Proteomes" id="UP000622475">
    <property type="component" value="Unassembled WGS sequence"/>
</dbReference>
<dbReference type="InterPro" id="IPR051271">
    <property type="entry name" value="2C-system_Tx_regulators"/>
</dbReference>
<dbReference type="Gene3D" id="2.40.50.1020">
    <property type="entry name" value="LytTr DNA-binding domain"/>
    <property type="match status" value="1"/>
</dbReference>
<protein>
    <submittedName>
        <fullName evidence="4">Response regulator transcription factor</fullName>
    </submittedName>
</protein>
<dbReference type="SMART" id="SM00448">
    <property type="entry name" value="REC"/>
    <property type="match status" value="1"/>
</dbReference>
<feature type="domain" description="HTH LytTR-type" evidence="3">
    <location>
        <begin position="137"/>
        <end position="200"/>
    </location>
</feature>
<name>A0A929PY43_9SPHI</name>
<dbReference type="PROSITE" id="PS50110">
    <property type="entry name" value="RESPONSE_REGULATORY"/>
    <property type="match status" value="1"/>
</dbReference>
<accession>A0A929PY43</accession>
<evidence type="ECO:0000313" key="5">
    <source>
        <dbReference type="Proteomes" id="UP000622475"/>
    </source>
</evidence>